<accession>A0A8J4DSM6</accession>
<dbReference type="InterPro" id="IPR013783">
    <property type="entry name" value="Ig-like_fold"/>
</dbReference>
<reference evidence="3" key="1">
    <citation type="submission" date="2021-01" db="EMBL/GenBank/DDBJ databases">
        <title>Whole genome shotgun sequence of Virgisporangium aliadipatigenens NBRC 105644.</title>
        <authorList>
            <person name="Komaki H."/>
            <person name="Tamura T."/>
        </authorList>
    </citation>
    <scope>NUCLEOTIDE SEQUENCE</scope>
    <source>
        <strain evidence="3">NBRC 105644</strain>
    </source>
</reference>
<dbReference type="SMART" id="SM00060">
    <property type="entry name" value="FN3"/>
    <property type="match status" value="1"/>
</dbReference>
<dbReference type="InterPro" id="IPR003961">
    <property type="entry name" value="FN3_dom"/>
</dbReference>
<dbReference type="PROSITE" id="PS50853">
    <property type="entry name" value="FN3"/>
    <property type="match status" value="1"/>
</dbReference>
<sequence>MAFDPQRYEQEVIRPLRGRQGRLSDDDLLRRYAVEPGMGAEELRAHLRRLRAFWNQKAGGADSGGRVCKQLLAADEELRRTAGEQLHDPSWWAGQATRQSVAQQQAVEELAADLRRTFGGMGLITRVQLDRIVTHYGAVPAEAVERAARQAKVRVVDAVSLPTESGLDRTAFRGLLQRMREIGADTVVHLVHPDLDRPFTLARAFTVAGGPKPRLDAAAVEARVAALERSADSATVRARKAALRVLSTGLKAGADLRTVALYQVVERLVADRSQGLDGPMLVTQATRLGLTRPDAELIVVSLPTGLEPVDNAASRIRDLLADGQLLAAQQALSALPVSDPERADVEQAVRGRTDEMRRLMRDADAALRDRRDEEAERLLREAARIAADDQDLATRVELLPPAPPRDLSVVEAGGEVRLSWQPSASAVRDARYVVVRAEGRAPRSPQEGTRVRETASTNAVDRSAPPARDLHYGVFTVTAGGTAPSRPATARARVVPPVENVRLHAQPTEIAASWTVNPDAVAVRVRRTQGRAPTGPADGVAVSCADGSFVDRGVVEGQQYFYGLVAVYRDAAGTEVTAPMSVVSAWPRAAAQPVLDLTAVPLAVSGDTARVRLSWPAAAGNVRIRYASRMPTWEAGELVPLPDLDRFGRDVAGTPVVDGDRAVLDADVPNGPQVYVPFAFGGTGAVVGRAVELAHTSPIRQLHARRAGGQVVLTWVWPEQVRMAEVEWNSVDVPRQVRRVSRAQYVDGDGCVLAVGAGGGTATVRSVTIGPTGESMSAPAEVSVDGRPTQLRYALVRLKELRARWSRRRVLVVTAAQDCADVELVLVSAVGAVMPLRPEDGVEIDRFSGLRLTRDVPLNLDVELPSHLRRPYWLRCFVLRPATVSIVDPPVAELKVS</sequence>
<dbReference type="Pfam" id="PF25832">
    <property type="entry name" value="Fn3_SaeA_2nd"/>
    <property type="match status" value="1"/>
</dbReference>
<dbReference type="InterPro" id="IPR058691">
    <property type="entry name" value="Fn3_SaeA_1st"/>
</dbReference>
<comment type="caution">
    <text evidence="3">The sequence shown here is derived from an EMBL/GenBank/DDBJ whole genome shotgun (WGS) entry which is preliminary data.</text>
</comment>
<evidence type="ECO:0000256" key="1">
    <source>
        <dbReference type="SAM" id="MobiDB-lite"/>
    </source>
</evidence>
<feature type="region of interest" description="Disordered" evidence="1">
    <location>
        <begin position="439"/>
        <end position="465"/>
    </location>
</feature>
<evidence type="ECO:0000259" key="2">
    <source>
        <dbReference type="PROSITE" id="PS50853"/>
    </source>
</evidence>
<proteinExistence type="predicted"/>
<dbReference type="EMBL" id="BOPF01000020">
    <property type="protein sequence ID" value="GIJ48326.1"/>
    <property type="molecule type" value="Genomic_DNA"/>
</dbReference>
<name>A0A8J4DSM6_9ACTN</name>
<dbReference type="Gene3D" id="2.60.40.10">
    <property type="entry name" value="Immunoglobulins"/>
    <property type="match status" value="2"/>
</dbReference>
<dbReference type="AlphaFoldDB" id="A0A8J4DSM6"/>
<protein>
    <recommendedName>
        <fullName evidence="2">Fibronectin type-III domain-containing protein</fullName>
    </recommendedName>
</protein>
<dbReference type="Proteomes" id="UP000619260">
    <property type="component" value="Unassembled WGS sequence"/>
</dbReference>
<gene>
    <name evidence="3" type="ORF">Val02_52120</name>
</gene>
<organism evidence="3 4">
    <name type="scientific">Virgisporangium aliadipatigenens</name>
    <dbReference type="NCBI Taxonomy" id="741659"/>
    <lineage>
        <taxon>Bacteria</taxon>
        <taxon>Bacillati</taxon>
        <taxon>Actinomycetota</taxon>
        <taxon>Actinomycetes</taxon>
        <taxon>Micromonosporales</taxon>
        <taxon>Micromonosporaceae</taxon>
        <taxon>Virgisporangium</taxon>
    </lineage>
</organism>
<evidence type="ECO:0000313" key="3">
    <source>
        <dbReference type="EMBL" id="GIJ48326.1"/>
    </source>
</evidence>
<evidence type="ECO:0000313" key="4">
    <source>
        <dbReference type="Proteomes" id="UP000619260"/>
    </source>
</evidence>
<keyword evidence="4" id="KW-1185">Reference proteome</keyword>
<dbReference type="RefSeq" id="WP_203901818.1">
    <property type="nucleotide sequence ID" value="NZ_BOPF01000020.1"/>
</dbReference>
<feature type="domain" description="Fibronectin type-III" evidence="2">
    <location>
        <begin position="400"/>
        <end position="497"/>
    </location>
</feature>
<dbReference type="GO" id="GO:0005975">
    <property type="term" value="P:carbohydrate metabolic process"/>
    <property type="evidence" value="ECO:0007669"/>
    <property type="project" value="UniProtKB-ARBA"/>
</dbReference>